<dbReference type="GO" id="GO:0016491">
    <property type="term" value="F:oxidoreductase activity"/>
    <property type="evidence" value="ECO:0007669"/>
    <property type="project" value="UniProtKB-KW"/>
</dbReference>
<dbReference type="EMBL" id="JAALFG010000003">
    <property type="protein sequence ID" value="NGP18815.1"/>
    <property type="molecule type" value="Genomic_DNA"/>
</dbReference>
<dbReference type="InterPro" id="IPR002347">
    <property type="entry name" value="SDR_fam"/>
</dbReference>
<dbReference type="PANTHER" id="PTHR24321">
    <property type="entry name" value="DEHYDROGENASES, SHORT CHAIN"/>
    <property type="match status" value="1"/>
</dbReference>
<dbReference type="Pfam" id="PF00106">
    <property type="entry name" value="adh_short"/>
    <property type="match status" value="1"/>
</dbReference>
<gene>
    <name evidence="3" type="ORF">G5575_15150</name>
</gene>
<reference evidence="3 4" key="1">
    <citation type="submission" date="2020-02" db="EMBL/GenBank/DDBJ databases">
        <authorList>
            <person name="Khan S.A."/>
            <person name="Jeon C.O."/>
            <person name="Chun B.H."/>
        </authorList>
    </citation>
    <scope>NUCLEOTIDE SEQUENCE [LARGE SCALE GENOMIC DNA]</scope>
    <source>
        <strain evidence="3 4">H239</strain>
    </source>
</reference>
<dbReference type="Proteomes" id="UP000474802">
    <property type="component" value="Unassembled WGS sequence"/>
</dbReference>
<sequence>MSGHRARSRAGQPSDQQRSLFFAIGPIWEVDPDTWWRDIETNVRGTFNCCRAVLPAMLQRGSGRIINLTGGGTGTPFPQGSGYGSSKAAVMRFTESVSGTLDGTGVRIFAMDPGLVRTSMTEFQLTDPAGQQYLSGIADMFSRGVNVPPERAAELSVAVGSGRFDRMAGRMLFAARGDIDLTDAQIEEFLTNDLRTLRLTGTPEE</sequence>
<dbReference type="PRINTS" id="PR00081">
    <property type="entry name" value="GDHRDH"/>
</dbReference>
<proteinExistence type="inferred from homology"/>
<organism evidence="3 4">
    <name type="scientific">Devosia aurantiaca</name>
    <dbReference type="NCBI Taxonomy" id="2714858"/>
    <lineage>
        <taxon>Bacteria</taxon>
        <taxon>Pseudomonadati</taxon>
        <taxon>Pseudomonadota</taxon>
        <taxon>Alphaproteobacteria</taxon>
        <taxon>Hyphomicrobiales</taxon>
        <taxon>Devosiaceae</taxon>
        <taxon>Devosia</taxon>
    </lineage>
</organism>
<dbReference type="SUPFAM" id="SSF51735">
    <property type="entry name" value="NAD(P)-binding Rossmann-fold domains"/>
    <property type="match status" value="1"/>
</dbReference>
<name>A0A6M1SUK3_9HYPH</name>
<dbReference type="InterPro" id="IPR036291">
    <property type="entry name" value="NAD(P)-bd_dom_sf"/>
</dbReference>
<dbReference type="PANTHER" id="PTHR24321:SF8">
    <property type="entry name" value="ESTRADIOL 17-BETA-DEHYDROGENASE 8-RELATED"/>
    <property type="match status" value="1"/>
</dbReference>
<comment type="caution">
    <text evidence="3">The sequence shown here is derived from an EMBL/GenBank/DDBJ whole genome shotgun (WGS) entry which is preliminary data.</text>
</comment>
<dbReference type="CDD" id="cd05233">
    <property type="entry name" value="SDR_c"/>
    <property type="match status" value="1"/>
</dbReference>
<dbReference type="Gene3D" id="3.40.50.720">
    <property type="entry name" value="NAD(P)-binding Rossmann-like Domain"/>
    <property type="match status" value="1"/>
</dbReference>
<evidence type="ECO:0000313" key="3">
    <source>
        <dbReference type="EMBL" id="NGP18815.1"/>
    </source>
</evidence>
<reference evidence="3 4" key="2">
    <citation type="submission" date="2020-03" db="EMBL/GenBank/DDBJ databases">
        <title>Devosia chinhatensis sp. nov., isolated from a hexachlorocyclohexane (HCH) dump site in India.</title>
        <authorList>
            <person name="Kumar M."/>
            <person name="Lal R."/>
        </authorList>
    </citation>
    <scope>NUCLEOTIDE SEQUENCE [LARGE SCALE GENOMIC DNA]</scope>
    <source>
        <strain evidence="3 4">H239</strain>
    </source>
</reference>
<comment type="similarity">
    <text evidence="1">Belongs to the short-chain dehydrogenases/reductases (SDR) family.</text>
</comment>
<evidence type="ECO:0000256" key="1">
    <source>
        <dbReference type="ARBA" id="ARBA00006484"/>
    </source>
</evidence>
<evidence type="ECO:0000313" key="4">
    <source>
        <dbReference type="Proteomes" id="UP000474802"/>
    </source>
</evidence>
<keyword evidence="4" id="KW-1185">Reference proteome</keyword>
<dbReference type="AlphaFoldDB" id="A0A6M1SUK3"/>
<protein>
    <submittedName>
        <fullName evidence="3">SDR family oxidoreductase</fullName>
    </submittedName>
</protein>
<keyword evidence="2" id="KW-0560">Oxidoreductase</keyword>
<accession>A0A6M1SUK3</accession>
<evidence type="ECO:0000256" key="2">
    <source>
        <dbReference type="ARBA" id="ARBA00023002"/>
    </source>
</evidence>